<reference evidence="7" key="1">
    <citation type="submission" date="2012-06" db="EMBL/GenBank/DDBJ databases">
        <title>The genome sequence of Coniosporium apollinis CBS 100218.</title>
        <authorList>
            <consortium name="The Broad Institute Genome Sequencing Platform"/>
            <person name="Cuomo C."/>
            <person name="Gorbushina A."/>
            <person name="Noack S."/>
            <person name="Walker B."/>
            <person name="Young S.K."/>
            <person name="Zeng Q."/>
            <person name="Gargeya S."/>
            <person name="Fitzgerald M."/>
            <person name="Haas B."/>
            <person name="Abouelleil A."/>
            <person name="Alvarado L."/>
            <person name="Arachchi H.M."/>
            <person name="Berlin A.M."/>
            <person name="Chapman S.B."/>
            <person name="Goldberg J."/>
            <person name="Griggs A."/>
            <person name="Gujja S."/>
            <person name="Hansen M."/>
            <person name="Howarth C."/>
            <person name="Imamovic A."/>
            <person name="Larimer J."/>
            <person name="McCowan C."/>
            <person name="Montmayeur A."/>
            <person name="Murphy C."/>
            <person name="Neiman D."/>
            <person name="Pearson M."/>
            <person name="Priest M."/>
            <person name="Roberts A."/>
            <person name="Saif S."/>
            <person name="Shea T."/>
            <person name="Sisk P."/>
            <person name="Sykes S."/>
            <person name="Wortman J."/>
            <person name="Nusbaum C."/>
            <person name="Birren B."/>
        </authorList>
    </citation>
    <scope>NUCLEOTIDE SEQUENCE [LARGE SCALE GENOMIC DNA]</scope>
    <source>
        <strain evidence="7">CBS 100218</strain>
    </source>
</reference>
<dbReference type="PANTHER" id="PTHR46030">
    <property type="entry name" value="ALPHA-KETOGLUTARATE-DEPENDENT DIOXYGENASE ALKB HOMOLOG 6"/>
    <property type="match status" value="1"/>
</dbReference>
<accession>R7YRQ3</accession>
<dbReference type="OrthoDB" id="412814at2759"/>
<dbReference type="InterPro" id="IPR037151">
    <property type="entry name" value="AlkB-like_sf"/>
</dbReference>
<evidence type="ECO:0000256" key="4">
    <source>
        <dbReference type="ARBA" id="ARBA00023002"/>
    </source>
</evidence>
<dbReference type="GeneID" id="19900888"/>
<keyword evidence="7" id="KW-1185">Reference proteome</keyword>
<dbReference type="Gene3D" id="2.60.120.590">
    <property type="entry name" value="Alpha-ketoglutarate-dependent dioxygenase AlkB-like"/>
    <property type="match status" value="1"/>
</dbReference>
<dbReference type="RefSeq" id="XP_007779663.1">
    <property type="nucleotide sequence ID" value="XM_007781473.1"/>
</dbReference>
<evidence type="ECO:0000256" key="2">
    <source>
        <dbReference type="ARBA" id="ARBA00022723"/>
    </source>
</evidence>
<dbReference type="HOGENOM" id="CLU_2596503_0_0_1"/>
<dbReference type="GO" id="GO:0051213">
    <property type="term" value="F:dioxygenase activity"/>
    <property type="evidence" value="ECO:0007669"/>
    <property type="project" value="UniProtKB-KW"/>
</dbReference>
<keyword evidence="4" id="KW-0560">Oxidoreductase</keyword>
<dbReference type="GO" id="GO:0005634">
    <property type="term" value="C:nucleus"/>
    <property type="evidence" value="ECO:0007669"/>
    <property type="project" value="TreeGrafter"/>
</dbReference>
<gene>
    <name evidence="6" type="ORF">W97_03577</name>
</gene>
<keyword evidence="3" id="KW-0223">Dioxygenase</keyword>
<sequence length="80" mass="8999">RLQAYPSTLSASNTLLAAPLPPWLQNPVGKRKEEYDVFREMLHRALNHVRVNEYKPGEGIIPYEDSGACAPLEGPGRQKR</sequence>
<evidence type="ECO:0000313" key="7">
    <source>
        <dbReference type="Proteomes" id="UP000016924"/>
    </source>
</evidence>
<dbReference type="AlphaFoldDB" id="R7YRQ3"/>
<proteinExistence type="inferred from homology"/>
<evidence type="ECO:0000256" key="1">
    <source>
        <dbReference type="ARBA" id="ARBA00007879"/>
    </source>
</evidence>
<protein>
    <submittedName>
        <fullName evidence="6">Uncharacterized protein</fullName>
    </submittedName>
</protein>
<name>R7YRQ3_CONA1</name>
<comment type="similarity">
    <text evidence="1">Belongs to the alkB family.</text>
</comment>
<dbReference type="GO" id="GO:0046872">
    <property type="term" value="F:metal ion binding"/>
    <property type="evidence" value="ECO:0007669"/>
    <property type="project" value="UniProtKB-KW"/>
</dbReference>
<evidence type="ECO:0000256" key="5">
    <source>
        <dbReference type="ARBA" id="ARBA00023004"/>
    </source>
</evidence>
<dbReference type="EMBL" id="JH767567">
    <property type="protein sequence ID" value="EON64346.1"/>
    <property type="molecule type" value="Genomic_DNA"/>
</dbReference>
<dbReference type="InterPro" id="IPR032862">
    <property type="entry name" value="ALKBH6"/>
</dbReference>
<organism evidence="6 7">
    <name type="scientific">Coniosporium apollinis (strain CBS 100218)</name>
    <name type="common">Rock-inhabiting black yeast</name>
    <dbReference type="NCBI Taxonomy" id="1168221"/>
    <lineage>
        <taxon>Eukaryota</taxon>
        <taxon>Fungi</taxon>
        <taxon>Dikarya</taxon>
        <taxon>Ascomycota</taxon>
        <taxon>Pezizomycotina</taxon>
        <taxon>Dothideomycetes</taxon>
        <taxon>Dothideomycetes incertae sedis</taxon>
        <taxon>Coniosporium</taxon>
    </lineage>
</organism>
<keyword evidence="5" id="KW-0408">Iron</keyword>
<evidence type="ECO:0000256" key="3">
    <source>
        <dbReference type="ARBA" id="ARBA00022964"/>
    </source>
</evidence>
<feature type="non-terminal residue" evidence="6">
    <location>
        <position position="1"/>
    </location>
</feature>
<dbReference type="Proteomes" id="UP000016924">
    <property type="component" value="Unassembled WGS sequence"/>
</dbReference>
<dbReference type="PANTHER" id="PTHR46030:SF1">
    <property type="entry name" value="ALPHA-KETOGLUTARATE-DEPENDENT DIOXYGENASE ALKB HOMOLOG 6"/>
    <property type="match status" value="1"/>
</dbReference>
<keyword evidence="2" id="KW-0479">Metal-binding</keyword>
<evidence type="ECO:0000313" key="6">
    <source>
        <dbReference type="EMBL" id="EON64346.1"/>
    </source>
</evidence>